<comment type="subcellular location">
    <subcellularLocation>
        <location evidence="3">Secreted</location>
    </subcellularLocation>
    <subcellularLocation>
        <location evidence="3">Bacterial flagellum</location>
    </subcellularLocation>
</comment>
<gene>
    <name evidence="6" type="ORF">SAMN05192530_106301</name>
</gene>
<keyword evidence="6" id="KW-0966">Cell projection</keyword>
<evidence type="ECO:0000256" key="2">
    <source>
        <dbReference type="ARBA" id="ARBA00023143"/>
    </source>
</evidence>
<dbReference type="InterPro" id="IPR046358">
    <property type="entry name" value="Flagellin_C"/>
</dbReference>
<keyword evidence="7" id="KW-1185">Reference proteome</keyword>
<dbReference type="GO" id="GO:0005198">
    <property type="term" value="F:structural molecule activity"/>
    <property type="evidence" value="ECO:0007669"/>
    <property type="project" value="UniProtKB-UniRule"/>
</dbReference>
<keyword evidence="3" id="KW-0964">Secreted</keyword>
<evidence type="ECO:0000256" key="3">
    <source>
        <dbReference type="RuleBase" id="RU362073"/>
    </source>
</evidence>
<dbReference type="RefSeq" id="WP_090674769.1">
    <property type="nucleotide sequence ID" value="NZ_FNIT01000006.1"/>
</dbReference>
<dbReference type="PANTHER" id="PTHR42792">
    <property type="entry name" value="FLAGELLIN"/>
    <property type="match status" value="1"/>
</dbReference>
<keyword evidence="2 3" id="KW-0975">Bacterial flagellum</keyword>
<evidence type="ECO:0000259" key="5">
    <source>
        <dbReference type="Pfam" id="PF00700"/>
    </source>
</evidence>
<dbReference type="EMBL" id="FNIT01000006">
    <property type="protein sequence ID" value="SDO45788.1"/>
    <property type="molecule type" value="Genomic_DNA"/>
</dbReference>
<keyword evidence="6" id="KW-0282">Flagellum</keyword>
<proteinExistence type="inferred from homology"/>
<dbReference type="SUPFAM" id="SSF64518">
    <property type="entry name" value="Phase 1 flagellin"/>
    <property type="match status" value="1"/>
</dbReference>
<comment type="similarity">
    <text evidence="1 3">Belongs to the bacterial flagellin family.</text>
</comment>
<reference evidence="6 7" key="1">
    <citation type="submission" date="2016-10" db="EMBL/GenBank/DDBJ databases">
        <authorList>
            <person name="de Groot N.N."/>
        </authorList>
    </citation>
    <scope>NUCLEOTIDE SEQUENCE [LARGE SCALE GENOMIC DNA]</scope>
    <source>
        <strain evidence="7">L7-484,KACC 16230,DSM 25025</strain>
    </source>
</reference>
<evidence type="ECO:0000256" key="1">
    <source>
        <dbReference type="ARBA" id="ARBA00005709"/>
    </source>
</evidence>
<dbReference type="InterPro" id="IPR001029">
    <property type="entry name" value="Flagellin_N"/>
</dbReference>
<dbReference type="Gene3D" id="1.20.1330.10">
    <property type="entry name" value="f41 fragment of flagellin, N-terminal domain"/>
    <property type="match status" value="1"/>
</dbReference>
<sequence length="304" mass="31557">MVSVNYSASNASALRSLQATAQAMSETQTRIATGLKINSAKDNAYLWKASEALRSDISSIKAQQDAIKVAQVQADKTGAAVDAIRKVLGQMKGVVEAAGSADTAKKAILQKDMSAYIDQLKSLVASASLDGANLLTGTAPSAVIIGKNTDGAAVTMTLDATDLGLITKDASSVDNGILNGPGLTWDTDTTSALTKSALFTFDVSTAGTGNVGTLAAMMTDLNTVITKIDGVSARVAAYSKRLETQADFMTKIADIQEGALSSMVDADLDEESARLSALQVQQQLATTALQIANSARANILRLFQ</sequence>
<dbReference type="Pfam" id="PF00700">
    <property type="entry name" value="Flagellin_C"/>
    <property type="match status" value="1"/>
</dbReference>
<keyword evidence="6" id="KW-0969">Cilium</keyword>
<dbReference type="GO" id="GO:0005576">
    <property type="term" value="C:extracellular region"/>
    <property type="evidence" value="ECO:0007669"/>
    <property type="project" value="UniProtKB-SubCell"/>
</dbReference>
<dbReference type="Pfam" id="PF00669">
    <property type="entry name" value="Flagellin_N"/>
    <property type="match status" value="1"/>
</dbReference>
<name>A0A1H0JPZ0_9HYPH</name>
<feature type="domain" description="Flagellin N-terminal" evidence="4">
    <location>
        <begin position="4"/>
        <end position="138"/>
    </location>
</feature>
<organism evidence="6 7">
    <name type="scientific">Aureimonas jatrophae</name>
    <dbReference type="NCBI Taxonomy" id="1166073"/>
    <lineage>
        <taxon>Bacteria</taxon>
        <taxon>Pseudomonadati</taxon>
        <taxon>Pseudomonadota</taxon>
        <taxon>Alphaproteobacteria</taxon>
        <taxon>Hyphomicrobiales</taxon>
        <taxon>Aurantimonadaceae</taxon>
        <taxon>Aureimonas</taxon>
    </lineage>
</organism>
<comment type="function">
    <text evidence="3">Flagellin is the subunit protein which polymerizes to form the filaments of bacterial flagella.</text>
</comment>
<dbReference type="Proteomes" id="UP000198793">
    <property type="component" value="Unassembled WGS sequence"/>
</dbReference>
<dbReference type="OrthoDB" id="8328560at2"/>
<dbReference type="PANTHER" id="PTHR42792:SF2">
    <property type="entry name" value="FLAGELLIN"/>
    <property type="match status" value="1"/>
</dbReference>
<dbReference type="AlphaFoldDB" id="A0A1H0JPZ0"/>
<accession>A0A1H0JPZ0</accession>
<feature type="domain" description="Flagellin C-terminal" evidence="5">
    <location>
        <begin position="221"/>
        <end position="303"/>
    </location>
</feature>
<evidence type="ECO:0000259" key="4">
    <source>
        <dbReference type="Pfam" id="PF00669"/>
    </source>
</evidence>
<protein>
    <recommendedName>
        <fullName evidence="3">Flagellin</fullName>
    </recommendedName>
</protein>
<dbReference type="InterPro" id="IPR001492">
    <property type="entry name" value="Flagellin"/>
</dbReference>
<dbReference type="GO" id="GO:0009288">
    <property type="term" value="C:bacterial-type flagellum"/>
    <property type="evidence" value="ECO:0007669"/>
    <property type="project" value="UniProtKB-SubCell"/>
</dbReference>
<evidence type="ECO:0000313" key="7">
    <source>
        <dbReference type="Proteomes" id="UP000198793"/>
    </source>
</evidence>
<evidence type="ECO:0000313" key="6">
    <source>
        <dbReference type="EMBL" id="SDO45788.1"/>
    </source>
</evidence>
<dbReference type="STRING" id="1166073.SAMN05192530_106301"/>